<reference evidence="2" key="1">
    <citation type="submission" date="2020-03" db="EMBL/GenBank/DDBJ databases">
        <title>The deep terrestrial virosphere.</title>
        <authorList>
            <person name="Holmfeldt K."/>
            <person name="Nilsson E."/>
            <person name="Simone D."/>
            <person name="Lopez-Fernandez M."/>
            <person name="Wu X."/>
            <person name="de Brujin I."/>
            <person name="Lundin D."/>
            <person name="Andersson A."/>
            <person name="Bertilsson S."/>
            <person name="Dopson M."/>
        </authorList>
    </citation>
    <scope>NUCLEOTIDE SEQUENCE</scope>
    <source>
        <strain evidence="2">MM415A02115</strain>
        <strain evidence="1">MM415B00382</strain>
    </source>
</reference>
<evidence type="ECO:0000313" key="2">
    <source>
        <dbReference type="EMBL" id="QJA74038.1"/>
    </source>
</evidence>
<dbReference type="EMBL" id="MT141542">
    <property type="protein sequence ID" value="QJA65635.1"/>
    <property type="molecule type" value="Genomic_DNA"/>
</dbReference>
<dbReference type="AlphaFoldDB" id="A0A6M3JX82"/>
<evidence type="ECO:0000313" key="1">
    <source>
        <dbReference type="EMBL" id="QJA65635.1"/>
    </source>
</evidence>
<accession>A0A6M3JX82</accession>
<sequence>MPRSHTHGCPDCGTVTIHFCYGGVDEHGACEYDDEPNEQINRRCPECYATRELEDALEHLTPTEAVKVGLRVARRAS</sequence>
<dbReference type="EMBL" id="MT142070">
    <property type="protein sequence ID" value="QJA74038.1"/>
    <property type="molecule type" value="Genomic_DNA"/>
</dbReference>
<proteinExistence type="predicted"/>
<name>A0A6M3JX82_9ZZZZ</name>
<protein>
    <submittedName>
        <fullName evidence="2">Uncharacterized protein</fullName>
    </submittedName>
</protein>
<gene>
    <name evidence="2" type="ORF">MM415A02115_0007</name>
    <name evidence="1" type="ORF">MM415B00382_0025</name>
</gene>
<organism evidence="2">
    <name type="scientific">viral metagenome</name>
    <dbReference type="NCBI Taxonomy" id="1070528"/>
    <lineage>
        <taxon>unclassified sequences</taxon>
        <taxon>metagenomes</taxon>
        <taxon>organismal metagenomes</taxon>
    </lineage>
</organism>